<sequence>MGKRCYLVSRPIDDGKVSKTLEWETIGNGKAVPSLLDRKPFLEHWALCVVTAEKFDPASRAGRQAFLEGSYFDMGVEASERGWFKASSNSDMHNLGNAPKWTPASKILCTARQAVTKMESFAGEAPF</sequence>
<dbReference type="OrthoDB" id="4767024at2759"/>
<reference evidence="2" key="1">
    <citation type="submission" date="2019-06" db="EMBL/GenBank/DDBJ databases">
        <title>Draft genome sequence of the griseofulvin-producing fungus Xylaria cubensis strain G536.</title>
        <authorList>
            <person name="Mead M.E."/>
            <person name="Raja H.A."/>
            <person name="Steenwyk J.L."/>
            <person name="Knowles S.L."/>
            <person name="Oberlies N.H."/>
            <person name="Rokas A."/>
        </authorList>
    </citation>
    <scope>NUCLEOTIDE SEQUENCE [LARGE SCALE GENOMIC DNA]</scope>
    <source>
        <strain evidence="2">G536</strain>
    </source>
</reference>
<comment type="caution">
    <text evidence="1">The sequence shown here is derived from an EMBL/GenBank/DDBJ whole genome shotgun (WGS) entry which is preliminary data.</text>
</comment>
<accession>A0A553HRK2</accession>
<organism evidence="1 2">
    <name type="scientific">Xylaria flabelliformis</name>
    <dbReference type="NCBI Taxonomy" id="2512241"/>
    <lineage>
        <taxon>Eukaryota</taxon>
        <taxon>Fungi</taxon>
        <taxon>Dikarya</taxon>
        <taxon>Ascomycota</taxon>
        <taxon>Pezizomycotina</taxon>
        <taxon>Sordariomycetes</taxon>
        <taxon>Xylariomycetidae</taxon>
        <taxon>Xylariales</taxon>
        <taxon>Xylariaceae</taxon>
        <taxon>Xylaria</taxon>
    </lineage>
</organism>
<name>A0A553HRK2_9PEZI</name>
<dbReference type="EMBL" id="VFLP01000054">
    <property type="protein sequence ID" value="TRX90576.1"/>
    <property type="molecule type" value="Genomic_DNA"/>
</dbReference>
<dbReference type="AlphaFoldDB" id="A0A553HRK2"/>
<protein>
    <submittedName>
        <fullName evidence="1">Uncharacterized protein</fullName>
    </submittedName>
</protein>
<keyword evidence="2" id="KW-1185">Reference proteome</keyword>
<gene>
    <name evidence="1" type="ORF">FHL15_008549</name>
</gene>
<evidence type="ECO:0000313" key="1">
    <source>
        <dbReference type="EMBL" id="TRX90576.1"/>
    </source>
</evidence>
<proteinExistence type="predicted"/>
<dbReference type="Proteomes" id="UP000319160">
    <property type="component" value="Unassembled WGS sequence"/>
</dbReference>
<evidence type="ECO:0000313" key="2">
    <source>
        <dbReference type="Proteomes" id="UP000319160"/>
    </source>
</evidence>